<comment type="caution">
    <text evidence="1">The sequence shown here is derived from an EMBL/GenBank/DDBJ whole genome shotgun (WGS) entry which is preliminary data.</text>
</comment>
<reference evidence="1" key="2">
    <citation type="submission" date="2022-01" db="EMBL/GenBank/DDBJ databases">
        <authorList>
            <person name="Yamashiro T."/>
            <person name="Shiraishi A."/>
            <person name="Satake H."/>
            <person name="Nakayama K."/>
        </authorList>
    </citation>
    <scope>NUCLEOTIDE SEQUENCE</scope>
</reference>
<organism evidence="1 2">
    <name type="scientific">Tanacetum coccineum</name>
    <dbReference type="NCBI Taxonomy" id="301880"/>
    <lineage>
        <taxon>Eukaryota</taxon>
        <taxon>Viridiplantae</taxon>
        <taxon>Streptophyta</taxon>
        <taxon>Embryophyta</taxon>
        <taxon>Tracheophyta</taxon>
        <taxon>Spermatophyta</taxon>
        <taxon>Magnoliopsida</taxon>
        <taxon>eudicotyledons</taxon>
        <taxon>Gunneridae</taxon>
        <taxon>Pentapetalae</taxon>
        <taxon>asterids</taxon>
        <taxon>campanulids</taxon>
        <taxon>Asterales</taxon>
        <taxon>Asteraceae</taxon>
        <taxon>Asteroideae</taxon>
        <taxon>Anthemideae</taxon>
        <taxon>Anthemidinae</taxon>
        <taxon>Tanacetum</taxon>
    </lineage>
</organism>
<proteinExistence type="predicted"/>
<dbReference type="Proteomes" id="UP001151760">
    <property type="component" value="Unassembled WGS sequence"/>
</dbReference>
<protein>
    <submittedName>
        <fullName evidence="1">Uncharacterized protein</fullName>
    </submittedName>
</protein>
<reference evidence="1" key="1">
    <citation type="journal article" date="2022" name="Int. J. Mol. Sci.">
        <title>Draft Genome of Tanacetum Coccineum: Genomic Comparison of Closely Related Tanacetum-Family Plants.</title>
        <authorList>
            <person name="Yamashiro T."/>
            <person name="Shiraishi A."/>
            <person name="Nakayama K."/>
            <person name="Satake H."/>
        </authorList>
    </citation>
    <scope>NUCLEOTIDE SEQUENCE</scope>
</reference>
<keyword evidence="2" id="KW-1185">Reference proteome</keyword>
<accession>A0ABQ5HPU4</accession>
<evidence type="ECO:0000313" key="1">
    <source>
        <dbReference type="EMBL" id="GJT89569.1"/>
    </source>
</evidence>
<gene>
    <name evidence="1" type="ORF">Tco_1078414</name>
</gene>
<dbReference type="EMBL" id="BQNB010019836">
    <property type="protein sequence ID" value="GJT89569.1"/>
    <property type="molecule type" value="Genomic_DNA"/>
</dbReference>
<evidence type="ECO:0000313" key="2">
    <source>
        <dbReference type="Proteomes" id="UP001151760"/>
    </source>
</evidence>
<name>A0ABQ5HPU4_9ASTR</name>
<sequence length="67" mass="7999">MSKATQTEDGTKRVAIAMVSLDKKNKILTMEEMLDMFNRDSEIMRRWQQILLEEARLKKQKQELEKN</sequence>